<name>A0AAN9THF9_9HEMI</name>
<feature type="compositionally biased region" description="Basic residues" evidence="1">
    <location>
        <begin position="64"/>
        <end position="78"/>
    </location>
</feature>
<keyword evidence="3" id="KW-1185">Reference proteome</keyword>
<sequence>MANQTAEKSDGDIGQRFEKTAQDLNEALQVEVETNNAGNDPPKKPPPPGDSSGSNPPRFEWRGRGRARGQKPYFRRRPRHEEYIARRQENREKAVLFGVLFRTVFGRAPRGKRRGDDGAVTGGSNFRKIERRFSPVAGTPVPSPTPPSSSAAIHDQLLEPKMTCQMFFITAT</sequence>
<evidence type="ECO:0000256" key="1">
    <source>
        <dbReference type="SAM" id="MobiDB-lite"/>
    </source>
</evidence>
<dbReference type="EMBL" id="JBBCAQ010000020">
    <property type="protein sequence ID" value="KAK7592890.1"/>
    <property type="molecule type" value="Genomic_DNA"/>
</dbReference>
<accession>A0AAN9THF9</accession>
<organism evidence="2 3">
    <name type="scientific">Parthenolecanium corni</name>
    <dbReference type="NCBI Taxonomy" id="536013"/>
    <lineage>
        <taxon>Eukaryota</taxon>
        <taxon>Metazoa</taxon>
        <taxon>Ecdysozoa</taxon>
        <taxon>Arthropoda</taxon>
        <taxon>Hexapoda</taxon>
        <taxon>Insecta</taxon>
        <taxon>Pterygota</taxon>
        <taxon>Neoptera</taxon>
        <taxon>Paraneoptera</taxon>
        <taxon>Hemiptera</taxon>
        <taxon>Sternorrhyncha</taxon>
        <taxon>Coccoidea</taxon>
        <taxon>Coccidae</taxon>
        <taxon>Parthenolecanium</taxon>
    </lineage>
</organism>
<evidence type="ECO:0000313" key="2">
    <source>
        <dbReference type="EMBL" id="KAK7592890.1"/>
    </source>
</evidence>
<dbReference type="AlphaFoldDB" id="A0AAN9THF9"/>
<feature type="region of interest" description="Disordered" evidence="1">
    <location>
        <begin position="1"/>
        <end position="80"/>
    </location>
</feature>
<protein>
    <submittedName>
        <fullName evidence="2">Uncharacterized protein</fullName>
    </submittedName>
</protein>
<proteinExistence type="predicted"/>
<dbReference type="Proteomes" id="UP001367676">
    <property type="component" value="Unassembled WGS sequence"/>
</dbReference>
<evidence type="ECO:0000313" key="3">
    <source>
        <dbReference type="Proteomes" id="UP001367676"/>
    </source>
</evidence>
<reference evidence="2 3" key="1">
    <citation type="submission" date="2024-03" db="EMBL/GenBank/DDBJ databases">
        <title>Adaptation during the transition from Ophiocordyceps entomopathogen to insect associate is accompanied by gene loss and intensified selection.</title>
        <authorList>
            <person name="Ward C.M."/>
            <person name="Onetto C.A."/>
            <person name="Borneman A.R."/>
        </authorList>
    </citation>
    <scope>NUCLEOTIDE SEQUENCE [LARGE SCALE GENOMIC DNA]</scope>
    <source>
        <strain evidence="2">AWRI1</strain>
        <tissue evidence="2">Single Adult Female</tissue>
    </source>
</reference>
<gene>
    <name evidence="2" type="ORF">V9T40_007642</name>
</gene>
<feature type="compositionally biased region" description="Basic and acidic residues" evidence="1">
    <location>
        <begin position="7"/>
        <end position="21"/>
    </location>
</feature>
<comment type="caution">
    <text evidence="2">The sequence shown here is derived from an EMBL/GenBank/DDBJ whole genome shotgun (WGS) entry which is preliminary data.</text>
</comment>